<evidence type="ECO:0000313" key="3">
    <source>
        <dbReference type="EMBL" id="GAA1199126.1"/>
    </source>
</evidence>
<gene>
    <name evidence="3" type="ORF">GCM10009654_64660</name>
</gene>
<sequence length="177" mass="18680">MFSDKELERLRRFPEIGRNELFRFFTPTPADVACVDPARGRGAADQLGLSVALRTLPWLGFVPDQVSGVPPVAVARLADQLNLNPGELRSYDRRAKTRTEHLGPAGILSKGASEPARSPTPLRGGGSRTGPRGRSSDSPRGRSPGQVTRGPVPAAPAGHPFAKSLSAASSALPRSAV</sequence>
<organism evidence="3 4">
    <name type="scientific">Streptomyces hebeiensis</name>
    <dbReference type="NCBI Taxonomy" id="229486"/>
    <lineage>
        <taxon>Bacteria</taxon>
        <taxon>Bacillati</taxon>
        <taxon>Actinomycetota</taxon>
        <taxon>Actinomycetes</taxon>
        <taxon>Kitasatosporales</taxon>
        <taxon>Streptomycetaceae</taxon>
        <taxon>Streptomyces</taxon>
    </lineage>
</organism>
<reference evidence="4" key="1">
    <citation type="journal article" date="2019" name="Int. J. Syst. Evol. Microbiol.">
        <title>The Global Catalogue of Microorganisms (GCM) 10K type strain sequencing project: providing services to taxonomists for standard genome sequencing and annotation.</title>
        <authorList>
            <consortium name="The Broad Institute Genomics Platform"/>
            <consortium name="The Broad Institute Genome Sequencing Center for Infectious Disease"/>
            <person name="Wu L."/>
            <person name="Ma J."/>
        </authorList>
    </citation>
    <scope>NUCLEOTIDE SEQUENCE [LARGE SCALE GENOMIC DNA]</scope>
    <source>
        <strain evidence="4">JCM 12696</strain>
    </source>
</reference>
<feature type="compositionally biased region" description="Low complexity" evidence="1">
    <location>
        <begin position="162"/>
        <end position="177"/>
    </location>
</feature>
<keyword evidence="4" id="KW-1185">Reference proteome</keyword>
<feature type="region of interest" description="Disordered" evidence="1">
    <location>
        <begin position="85"/>
        <end position="177"/>
    </location>
</feature>
<evidence type="ECO:0000313" key="4">
    <source>
        <dbReference type="Proteomes" id="UP001501371"/>
    </source>
</evidence>
<dbReference type="InterPro" id="IPR025296">
    <property type="entry name" value="DUF4158"/>
</dbReference>
<feature type="compositionally biased region" description="Basic and acidic residues" evidence="1">
    <location>
        <begin position="89"/>
        <end position="101"/>
    </location>
</feature>
<evidence type="ECO:0000256" key="1">
    <source>
        <dbReference type="SAM" id="MobiDB-lite"/>
    </source>
</evidence>
<feature type="domain" description="DUF4158" evidence="2">
    <location>
        <begin position="2"/>
        <end position="102"/>
    </location>
</feature>
<dbReference type="RefSeq" id="WP_425574234.1">
    <property type="nucleotide sequence ID" value="NZ_BAAAKV010000099.1"/>
</dbReference>
<name>A0ABP4FWF8_9ACTN</name>
<protein>
    <recommendedName>
        <fullName evidence="2">DUF4158 domain-containing protein</fullName>
    </recommendedName>
</protein>
<proteinExistence type="predicted"/>
<accession>A0ABP4FWF8</accession>
<comment type="caution">
    <text evidence="3">The sequence shown here is derived from an EMBL/GenBank/DDBJ whole genome shotgun (WGS) entry which is preliminary data.</text>
</comment>
<dbReference type="Pfam" id="PF13700">
    <property type="entry name" value="DUF4158"/>
    <property type="match status" value="1"/>
</dbReference>
<dbReference type="Proteomes" id="UP001501371">
    <property type="component" value="Unassembled WGS sequence"/>
</dbReference>
<evidence type="ECO:0000259" key="2">
    <source>
        <dbReference type="Pfam" id="PF13700"/>
    </source>
</evidence>
<dbReference type="EMBL" id="BAAAKV010000099">
    <property type="protein sequence ID" value="GAA1199126.1"/>
    <property type="molecule type" value="Genomic_DNA"/>
</dbReference>